<evidence type="ECO:0000256" key="2">
    <source>
        <dbReference type="ARBA" id="ARBA00022670"/>
    </source>
</evidence>
<dbReference type="GO" id="GO:0046872">
    <property type="term" value="F:metal ion binding"/>
    <property type="evidence" value="ECO:0007669"/>
    <property type="project" value="UniProtKB-UniRule"/>
</dbReference>
<sequence>MAQSKSLLTVRVPVPFDEVRAADIEPSVDQLLEEAQRRLDAIGTNNDKRTYANTLGALDLASNELDYATGLVSHLESVLGTNDLRDAYNAVLPKVSSFYTKILLSEPLYKALRDYAETDDAKALAAGHARYLKKTLADFRRNGAELDAKGKARLAEIDVALSELTLKFSQNVVDATAAFELLVDDVKRLEGLPEGAIGAARKSAEEKGKAGHRLTLQAPSYGPVMTFAHDRSLRETLYRAHVTRASTGSHDNRQIIRDVLALRKEKATLLGFAHFADLVTDDRMAKSGKEALAFVTMLRNRLRPFFERENAELEAFAKKNGHTGALEPWDTAYWAEKQRRALYDFDEETLRPYFPLDRVTQGLFEIATSLYGVRIERDVEAKVWHEDVTAWSVRDAAGKRLGGFYFDLFPRETKRDGAWMGGVVDRLPGTEHELENIAVVVANMTPPRAAGQPALLNHREVETLFHEFGHMMHHVLSEVPIRTLAGTRVVSDFVELPSMIMENWCWEKEALDRFARHFETGAPIPDAIKDRMLRARTYRAANALMRQLGFSTTDLSLHTSYDPTKDGDVMAHAREIFGRFSPTPLPADYAMLAGFSHLFGSPYGYAAGYYSYQWSEVLEADAFGRFRKEGILSPEVGGRFRSEILAKGDTDDPAVLYKSFLGRDPDVGALLTRLGCDAPASQAVAHG</sequence>
<dbReference type="Gene3D" id="1.10.1370.10">
    <property type="entry name" value="Neurolysin, domain 3"/>
    <property type="match status" value="1"/>
</dbReference>
<keyword evidence="3 9" id="KW-0479">Metal-binding</keyword>
<dbReference type="InterPro" id="IPR045666">
    <property type="entry name" value="OpdA_N"/>
</dbReference>
<dbReference type="CDD" id="cd06456">
    <property type="entry name" value="M3A_DCP"/>
    <property type="match status" value="1"/>
</dbReference>
<dbReference type="STRING" id="1391654.AKJ09_10802"/>
<dbReference type="PATRIC" id="fig|1391654.3.peg.10942"/>
<dbReference type="EC" id="3.4.24.70" evidence="8"/>
<dbReference type="Pfam" id="PF01432">
    <property type="entry name" value="Peptidase_M3"/>
    <property type="match status" value="1"/>
</dbReference>
<name>A0A0K1QEF3_9BACT</name>
<keyword evidence="2 9" id="KW-0645">Protease</keyword>
<dbReference type="InterPro" id="IPR024080">
    <property type="entry name" value="Neurolysin/TOP_N"/>
</dbReference>
<dbReference type="InterPro" id="IPR034005">
    <property type="entry name" value="M3A_DCP"/>
</dbReference>
<comment type="catalytic activity">
    <reaction evidence="7">
        <text>Hydrolysis of oligopeptides, with broad specificity. Gly or Ala commonly occur as P1 or P1' residues, but more distant residues are also important, as is shown by the fact that Z-Gly-Pro-Gly-|-Gly-Pro-Ala is cleaved, but not Z-(Gly)(5).</text>
        <dbReference type="EC" id="3.4.24.70"/>
    </reaction>
</comment>
<dbReference type="PANTHER" id="PTHR43660">
    <property type="entry name" value="DIPEPTIDYL CARBOXYPEPTIDASE"/>
    <property type="match status" value="1"/>
</dbReference>
<dbReference type="Proteomes" id="UP000064967">
    <property type="component" value="Chromosome"/>
</dbReference>
<evidence type="ECO:0000256" key="4">
    <source>
        <dbReference type="ARBA" id="ARBA00022801"/>
    </source>
</evidence>
<evidence type="ECO:0000256" key="7">
    <source>
        <dbReference type="ARBA" id="ARBA00024603"/>
    </source>
</evidence>
<evidence type="ECO:0000259" key="11">
    <source>
        <dbReference type="Pfam" id="PF19310"/>
    </source>
</evidence>
<evidence type="ECO:0000256" key="1">
    <source>
        <dbReference type="ARBA" id="ARBA00006040"/>
    </source>
</evidence>
<dbReference type="GO" id="GO:0004222">
    <property type="term" value="F:metalloendopeptidase activity"/>
    <property type="evidence" value="ECO:0007669"/>
    <property type="project" value="UniProtKB-EC"/>
</dbReference>
<dbReference type="InterPro" id="IPR024077">
    <property type="entry name" value="Neurolysin/TOP_dom2"/>
</dbReference>
<comment type="cofactor">
    <cofactor evidence="9">
        <name>Zn(2+)</name>
        <dbReference type="ChEBI" id="CHEBI:29105"/>
    </cofactor>
    <text evidence="9">Binds 1 zinc ion.</text>
</comment>
<keyword evidence="6 9" id="KW-0482">Metalloprotease</keyword>
<feature type="domain" description="Peptidase M3A/M3B catalytic" evidence="10">
    <location>
        <begin position="225"/>
        <end position="674"/>
    </location>
</feature>
<dbReference type="KEGG" id="llu:AKJ09_10802"/>
<dbReference type="AlphaFoldDB" id="A0A0K1QEF3"/>
<dbReference type="SUPFAM" id="SSF55486">
    <property type="entry name" value="Metalloproteases ('zincins'), catalytic domain"/>
    <property type="match status" value="1"/>
</dbReference>
<evidence type="ECO:0000256" key="9">
    <source>
        <dbReference type="RuleBase" id="RU003435"/>
    </source>
</evidence>
<dbReference type="InterPro" id="IPR024079">
    <property type="entry name" value="MetalloPept_cat_dom_sf"/>
</dbReference>
<evidence type="ECO:0000313" key="13">
    <source>
        <dbReference type="Proteomes" id="UP000064967"/>
    </source>
</evidence>
<dbReference type="RefSeq" id="WP_146654795.1">
    <property type="nucleotide sequence ID" value="NZ_CP012333.1"/>
</dbReference>
<protein>
    <recommendedName>
        <fullName evidence="8">oligopeptidase A</fullName>
        <ecNumber evidence="8">3.4.24.70</ecNumber>
    </recommendedName>
</protein>
<organism evidence="12 13">
    <name type="scientific">Labilithrix luteola</name>
    <dbReference type="NCBI Taxonomy" id="1391654"/>
    <lineage>
        <taxon>Bacteria</taxon>
        <taxon>Pseudomonadati</taxon>
        <taxon>Myxococcota</taxon>
        <taxon>Polyangia</taxon>
        <taxon>Polyangiales</taxon>
        <taxon>Labilitrichaceae</taxon>
        <taxon>Labilithrix</taxon>
    </lineage>
</organism>
<dbReference type="OrthoDB" id="9773538at2"/>
<evidence type="ECO:0000256" key="3">
    <source>
        <dbReference type="ARBA" id="ARBA00022723"/>
    </source>
</evidence>
<comment type="similarity">
    <text evidence="1 9">Belongs to the peptidase M3 family.</text>
</comment>
<keyword evidence="5 9" id="KW-0862">Zinc</keyword>
<dbReference type="EMBL" id="CP012333">
    <property type="protein sequence ID" value="AKV04139.1"/>
    <property type="molecule type" value="Genomic_DNA"/>
</dbReference>
<evidence type="ECO:0000256" key="5">
    <source>
        <dbReference type="ARBA" id="ARBA00022833"/>
    </source>
</evidence>
<dbReference type="PANTHER" id="PTHR43660:SF1">
    <property type="entry name" value="DIPEPTIDYL CARBOXYPEPTIDASE"/>
    <property type="match status" value="1"/>
</dbReference>
<gene>
    <name evidence="12" type="ORF">AKJ09_10802</name>
</gene>
<dbReference type="Pfam" id="PF19310">
    <property type="entry name" value="TOP_N"/>
    <property type="match status" value="1"/>
</dbReference>
<dbReference type="GO" id="GO:0006508">
    <property type="term" value="P:proteolysis"/>
    <property type="evidence" value="ECO:0007669"/>
    <property type="project" value="UniProtKB-KW"/>
</dbReference>
<proteinExistence type="inferred from homology"/>
<feature type="domain" description="Oligopeptidase A N-terminal" evidence="11">
    <location>
        <begin position="29"/>
        <end position="148"/>
    </location>
</feature>
<accession>A0A0K1QEF3</accession>
<dbReference type="InterPro" id="IPR045090">
    <property type="entry name" value="Pept_M3A_M3B"/>
</dbReference>
<dbReference type="Gene3D" id="3.40.390.10">
    <property type="entry name" value="Collagenase (Catalytic Domain)"/>
    <property type="match status" value="1"/>
</dbReference>
<dbReference type="GO" id="GO:0005829">
    <property type="term" value="C:cytosol"/>
    <property type="evidence" value="ECO:0007669"/>
    <property type="project" value="UniProtKB-ARBA"/>
</dbReference>
<dbReference type="FunFam" id="3.40.390.10:FF:000009">
    <property type="entry name" value="Oligopeptidase A"/>
    <property type="match status" value="1"/>
</dbReference>
<evidence type="ECO:0000313" key="12">
    <source>
        <dbReference type="EMBL" id="AKV04139.1"/>
    </source>
</evidence>
<evidence type="ECO:0000259" key="10">
    <source>
        <dbReference type="Pfam" id="PF01432"/>
    </source>
</evidence>
<keyword evidence="4 9" id="KW-0378">Hydrolase</keyword>
<evidence type="ECO:0000256" key="6">
    <source>
        <dbReference type="ARBA" id="ARBA00023049"/>
    </source>
</evidence>
<evidence type="ECO:0000256" key="8">
    <source>
        <dbReference type="ARBA" id="ARBA00026100"/>
    </source>
</evidence>
<keyword evidence="13" id="KW-1185">Reference proteome</keyword>
<reference evidence="12 13" key="1">
    <citation type="submission" date="2015-08" db="EMBL/GenBank/DDBJ databases">
        <authorList>
            <person name="Babu N.S."/>
            <person name="Beckwith C.J."/>
            <person name="Beseler K.G."/>
            <person name="Brison A."/>
            <person name="Carone J.V."/>
            <person name="Caskin T.P."/>
            <person name="Diamond M."/>
            <person name="Durham M.E."/>
            <person name="Foxe J.M."/>
            <person name="Go M."/>
            <person name="Henderson B.A."/>
            <person name="Jones I.B."/>
            <person name="McGettigan J.A."/>
            <person name="Micheletti S.J."/>
            <person name="Nasrallah M.E."/>
            <person name="Ortiz D."/>
            <person name="Piller C.R."/>
            <person name="Privatt S.R."/>
            <person name="Schneider S.L."/>
            <person name="Sharp S."/>
            <person name="Smith T.C."/>
            <person name="Stanton J.D."/>
            <person name="Ullery H.E."/>
            <person name="Wilson R.J."/>
            <person name="Serrano M.G."/>
            <person name="Buck G."/>
            <person name="Lee V."/>
            <person name="Wang Y."/>
            <person name="Carvalho R."/>
            <person name="Voegtly L."/>
            <person name="Shi R."/>
            <person name="Duckworth R."/>
            <person name="Johnson A."/>
            <person name="Loviza R."/>
            <person name="Walstead R."/>
            <person name="Shah Z."/>
            <person name="Kiflezghi M."/>
            <person name="Wade K."/>
            <person name="Ball S.L."/>
            <person name="Bradley K.W."/>
            <person name="Asai D.J."/>
            <person name="Bowman C.A."/>
            <person name="Russell D.A."/>
            <person name="Pope W.H."/>
            <person name="Jacobs-Sera D."/>
            <person name="Hendrix R.W."/>
            <person name="Hatfull G.F."/>
        </authorList>
    </citation>
    <scope>NUCLEOTIDE SEQUENCE [LARGE SCALE GENOMIC DNA]</scope>
    <source>
        <strain evidence="12 13">DSM 27648</strain>
    </source>
</reference>
<dbReference type="Gene3D" id="1.20.1050.40">
    <property type="entry name" value="Endopeptidase. Chain P, domain 1"/>
    <property type="match status" value="1"/>
</dbReference>
<dbReference type="InterPro" id="IPR001567">
    <property type="entry name" value="Pept_M3A_M3B_dom"/>
</dbReference>